<organism evidence="1 2">
    <name type="scientific">Candidatus Woesebacteria bacterium RIFCSPHIGHO2_01_FULL_37_10</name>
    <dbReference type="NCBI Taxonomy" id="1802489"/>
    <lineage>
        <taxon>Bacteria</taxon>
        <taxon>Candidatus Woeseibacteriota</taxon>
    </lineage>
</organism>
<reference evidence="1 2" key="1">
    <citation type="journal article" date="2016" name="Nat. Commun.">
        <title>Thousands of microbial genomes shed light on interconnected biogeochemical processes in an aquifer system.</title>
        <authorList>
            <person name="Anantharaman K."/>
            <person name="Brown C.T."/>
            <person name="Hug L.A."/>
            <person name="Sharon I."/>
            <person name="Castelle C.J."/>
            <person name="Probst A.J."/>
            <person name="Thomas B.C."/>
            <person name="Singh A."/>
            <person name="Wilkins M.J."/>
            <person name="Karaoz U."/>
            <person name="Brodie E.L."/>
            <person name="Williams K.H."/>
            <person name="Hubbard S.S."/>
            <person name="Banfield J.F."/>
        </authorList>
    </citation>
    <scope>NUCLEOTIDE SEQUENCE [LARGE SCALE GENOMIC DNA]</scope>
</reference>
<evidence type="ECO:0000313" key="1">
    <source>
        <dbReference type="EMBL" id="OGM19595.1"/>
    </source>
</evidence>
<name>A0A1F7XZ75_9BACT</name>
<dbReference type="AlphaFoldDB" id="A0A1F7XZ75"/>
<protein>
    <submittedName>
        <fullName evidence="1">Uncharacterized protein</fullName>
    </submittedName>
</protein>
<evidence type="ECO:0000313" key="2">
    <source>
        <dbReference type="Proteomes" id="UP000178446"/>
    </source>
</evidence>
<dbReference type="Proteomes" id="UP000178446">
    <property type="component" value="Unassembled WGS sequence"/>
</dbReference>
<comment type="caution">
    <text evidence="1">The sequence shown here is derived from an EMBL/GenBank/DDBJ whole genome shotgun (WGS) entry which is preliminary data.</text>
</comment>
<sequence length="74" mass="8840">MTDRVEYPYEKGIRRLRIANDGVLPTRVLIIHELNRNNRCPDGKYVEIDESEEERTAPNRKYPWIPRQGMLKKT</sequence>
<accession>A0A1F7XZ75</accession>
<dbReference type="EMBL" id="MGGB01000006">
    <property type="protein sequence ID" value="OGM19595.1"/>
    <property type="molecule type" value="Genomic_DNA"/>
</dbReference>
<proteinExistence type="predicted"/>
<gene>
    <name evidence="1" type="ORF">A2685_01265</name>
</gene>